<protein>
    <submittedName>
        <fullName evidence="1">Uncharacterized protein</fullName>
    </submittedName>
</protein>
<keyword evidence="2" id="KW-1185">Reference proteome</keyword>
<evidence type="ECO:0000313" key="2">
    <source>
        <dbReference type="Proteomes" id="UP000299102"/>
    </source>
</evidence>
<sequence>MVGLAVARQWVRSTATTRVEVRTTAPPAAPAARLTRRIQNKVMAFAHTCFTYTLFLLNNYGSGPRRPARAAAGDATGYRAAVLSCAKSDSDDAFRL</sequence>
<dbReference type="AlphaFoldDB" id="A0A4C1ZEV9"/>
<organism evidence="1 2">
    <name type="scientific">Eumeta variegata</name>
    <name type="common">Bagworm moth</name>
    <name type="synonym">Eumeta japonica</name>
    <dbReference type="NCBI Taxonomy" id="151549"/>
    <lineage>
        <taxon>Eukaryota</taxon>
        <taxon>Metazoa</taxon>
        <taxon>Ecdysozoa</taxon>
        <taxon>Arthropoda</taxon>
        <taxon>Hexapoda</taxon>
        <taxon>Insecta</taxon>
        <taxon>Pterygota</taxon>
        <taxon>Neoptera</taxon>
        <taxon>Endopterygota</taxon>
        <taxon>Lepidoptera</taxon>
        <taxon>Glossata</taxon>
        <taxon>Ditrysia</taxon>
        <taxon>Tineoidea</taxon>
        <taxon>Psychidae</taxon>
        <taxon>Oiketicinae</taxon>
        <taxon>Eumeta</taxon>
    </lineage>
</organism>
<name>A0A4C1ZEV9_EUMVA</name>
<evidence type="ECO:0000313" key="1">
    <source>
        <dbReference type="EMBL" id="GBP87361.1"/>
    </source>
</evidence>
<accession>A0A4C1ZEV9</accession>
<dbReference type="EMBL" id="BGZK01001854">
    <property type="protein sequence ID" value="GBP87361.1"/>
    <property type="molecule type" value="Genomic_DNA"/>
</dbReference>
<reference evidence="1 2" key="1">
    <citation type="journal article" date="2019" name="Commun. Biol.">
        <title>The bagworm genome reveals a unique fibroin gene that provides high tensile strength.</title>
        <authorList>
            <person name="Kono N."/>
            <person name="Nakamura H."/>
            <person name="Ohtoshi R."/>
            <person name="Tomita M."/>
            <person name="Numata K."/>
            <person name="Arakawa K."/>
        </authorList>
    </citation>
    <scope>NUCLEOTIDE SEQUENCE [LARGE SCALE GENOMIC DNA]</scope>
</reference>
<dbReference type="Proteomes" id="UP000299102">
    <property type="component" value="Unassembled WGS sequence"/>
</dbReference>
<gene>
    <name evidence="1" type="ORF">EVAR_103490_1</name>
</gene>
<proteinExistence type="predicted"/>
<comment type="caution">
    <text evidence="1">The sequence shown here is derived from an EMBL/GenBank/DDBJ whole genome shotgun (WGS) entry which is preliminary data.</text>
</comment>